<organism evidence="2 3">
    <name type="scientific">Halalkalibacter oceani</name>
    <dbReference type="NCBI Taxonomy" id="1653776"/>
    <lineage>
        <taxon>Bacteria</taxon>
        <taxon>Bacillati</taxon>
        <taxon>Bacillota</taxon>
        <taxon>Bacilli</taxon>
        <taxon>Bacillales</taxon>
        <taxon>Bacillaceae</taxon>
        <taxon>Halalkalibacter</taxon>
    </lineage>
</organism>
<keyword evidence="3" id="KW-1185">Reference proteome</keyword>
<dbReference type="SMART" id="SM00331">
    <property type="entry name" value="PP2C_SIG"/>
    <property type="match status" value="1"/>
</dbReference>
<dbReference type="InterPro" id="IPR039248">
    <property type="entry name" value="Ptase_RsbX"/>
</dbReference>
<dbReference type="InterPro" id="IPR036457">
    <property type="entry name" value="PPM-type-like_dom_sf"/>
</dbReference>
<dbReference type="EMBL" id="JAMBOL010000009">
    <property type="protein sequence ID" value="MCM3714666.1"/>
    <property type="molecule type" value="Genomic_DNA"/>
</dbReference>
<name>A0A9X2IPB8_9BACI</name>
<proteinExistence type="predicted"/>
<gene>
    <name evidence="2" type="ORF">M3202_11315</name>
</gene>
<dbReference type="RefSeq" id="WP_251223441.1">
    <property type="nucleotide sequence ID" value="NZ_JAMBOL010000009.1"/>
</dbReference>
<dbReference type="PANTHER" id="PTHR35801:SF1">
    <property type="entry name" value="PHOSPHOSERINE PHOSPHATASE RSBX"/>
    <property type="match status" value="1"/>
</dbReference>
<dbReference type="PANTHER" id="PTHR35801">
    <property type="entry name" value="PHOSPHOSERINE PHOSPHATASE RSBX"/>
    <property type="match status" value="1"/>
</dbReference>
<sequence length="198" mass="21555">MISYYDDGKIEVAILEQAKPGKTCCGDAHTVIHTEDYTVCAVADGLGSGEGALQSAKAAIETIEMNHHATVEEMMEACNESLLFMRGAVMTIIKVDYVQSEICYSNVGNIGFIFHFPDGKTIQPIPSRGYLSGKKQTIKSQCFKYQKGSAFLLFSDGIQNPPPKHLLLKMASPKKVANELFPADGYAIDDVTLLVGKL</sequence>
<feature type="domain" description="PPM-type phosphatase" evidence="1">
    <location>
        <begin position="9"/>
        <end position="198"/>
    </location>
</feature>
<dbReference type="Pfam" id="PF07228">
    <property type="entry name" value="SpoIIE"/>
    <property type="match status" value="1"/>
</dbReference>
<dbReference type="Proteomes" id="UP001139179">
    <property type="component" value="Unassembled WGS sequence"/>
</dbReference>
<dbReference type="SUPFAM" id="SSF81606">
    <property type="entry name" value="PP2C-like"/>
    <property type="match status" value="1"/>
</dbReference>
<reference evidence="2" key="1">
    <citation type="submission" date="2022-05" db="EMBL/GenBank/DDBJ databases">
        <title>Comparative Genomics of Spacecraft Associated Microbes.</title>
        <authorList>
            <person name="Tran M.T."/>
            <person name="Wright A."/>
            <person name="Seuylemezian A."/>
            <person name="Eisen J."/>
            <person name="Coil D."/>
        </authorList>
    </citation>
    <scope>NUCLEOTIDE SEQUENCE</scope>
    <source>
        <strain evidence="2">214.1.1</strain>
    </source>
</reference>
<evidence type="ECO:0000259" key="1">
    <source>
        <dbReference type="SMART" id="SM00331"/>
    </source>
</evidence>
<accession>A0A9X2IPB8</accession>
<protein>
    <submittedName>
        <fullName evidence="2">Protein phosphatase 2C domain-containing protein</fullName>
    </submittedName>
</protein>
<dbReference type="InterPro" id="IPR001932">
    <property type="entry name" value="PPM-type_phosphatase-like_dom"/>
</dbReference>
<evidence type="ECO:0000313" key="2">
    <source>
        <dbReference type="EMBL" id="MCM3714666.1"/>
    </source>
</evidence>
<dbReference type="Gene3D" id="3.60.40.10">
    <property type="entry name" value="PPM-type phosphatase domain"/>
    <property type="match status" value="1"/>
</dbReference>
<evidence type="ECO:0000313" key="3">
    <source>
        <dbReference type="Proteomes" id="UP001139179"/>
    </source>
</evidence>
<comment type="caution">
    <text evidence="2">The sequence shown here is derived from an EMBL/GenBank/DDBJ whole genome shotgun (WGS) entry which is preliminary data.</text>
</comment>
<dbReference type="AlphaFoldDB" id="A0A9X2IPB8"/>